<gene>
    <name evidence="12" type="primary">CX6A1</name>
</gene>
<reference evidence="12" key="1">
    <citation type="submission" date="2009-03" db="EMBL/GenBank/DDBJ databases">
        <title>Caligus rogercresseyi ESTs and full-length cDNAs.</title>
        <authorList>
            <person name="Yasuike M."/>
            <person name="von Schalburg K."/>
            <person name="Cooper G."/>
            <person name="Leong J."/>
            <person name="Jones S.R.M."/>
            <person name="Koop B.F."/>
        </authorList>
    </citation>
    <scope>NUCLEOTIDE SEQUENCE</scope>
    <source>
        <tissue evidence="12">Whole tissue</tissue>
    </source>
</reference>
<evidence type="ECO:0000256" key="10">
    <source>
        <dbReference type="RuleBase" id="RU004396"/>
    </source>
</evidence>
<dbReference type="PANTHER" id="PTHR11504:SF0">
    <property type="entry name" value="CYTOCHROME C OXIDASE SUBUNIT"/>
    <property type="match status" value="1"/>
</dbReference>
<comment type="similarity">
    <text evidence="3 10">Belongs to the cytochrome c oxidase subunit 6A family.</text>
</comment>
<protein>
    <submittedName>
        <fullName evidence="12">Cytochrome c oxidase polypeptide VIa-liver</fullName>
    </submittedName>
</protein>
<evidence type="ECO:0000256" key="8">
    <source>
        <dbReference type="ARBA" id="ARBA00023128"/>
    </source>
</evidence>
<dbReference type="AlphaFoldDB" id="C1BRD2"/>
<dbReference type="GO" id="GO:0006123">
    <property type="term" value="P:mitochondrial electron transport, cytochrome c to oxygen"/>
    <property type="evidence" value="ECO:0007669"/>
    <property type="project" value="TreeGrafter"/>
</dbReference>
<dbReference type="Gene3D" id="4.10.95.10">
    <property type="entry name" value="Cytochrome c oxidase, subunit VIa"/>
    <property type="match status" value="1"/>
</dbReference>
<keyword evidence="5" id="KW-0999">Mitochondrion inner membrane</keyword>
<dbReference type="Pfam" id="PF02046">
    <property type="entry name" value="COX6A"/>
    <property type="match status" value="1"/>
</dbReference>
<evidence type="ECO:0000256" key="9">
    <source>
        <dbReference type="ARBA" id="ARBA00023136"/>
    </source>
</evidence>
<dbReference type="InterPro" id="IPR001349">
    <property type="entry name" value="Cyt_c_oxidase_su6a"/>
</dbReference>
<accession>C1BRD2</accession>
<proteinExistence type="evidence at transcript level"/>
<dbReference type="PANTHER" id="PTHR11504">
    <property type="entry name" value="CYTOCHROME C OXIDASE POLYPEPTIDE VIA"/>
    <property type="match status" value="1"/>
</dbReference>
<evidence type="ECO:0000313" key="12">
    <source>
        <dbReference type="EMBL" id="ACO11585.1"/>
    </source>
</evidence>
<evidence type="ECO:0000256" key="5">
    <source>
        <dbReference type="ARBA" id="ARBA00022792"/>
    </source>
</evidence>
<comment type="pathway">
    <text evidence="2">Energy metabolism; oxidative phosphorylation.</text>
</comment>
<keyword evidence="9 11" id="KW-0472">Membrane</keyword>
<dbReference type="FunFam" id="4.10.95.10:FF:000001">
    <property type="entry name" value="Cytochrome c oxidase subunit 6A, mitochondrial"/>
    <property type="match status" value="1"/>
</dbReference>
<dbReference type="InterPro" id="IPR036418">
    <property type="entry name" value="Cyt_c_oxidase_su6a_sf"/>
</dbReference>
<dbReference type="PIRSF" id="PIRSF000277">
    <property type="entry name" value="COX6A1"/>
    <property type="match status" value="1"/>
</dbReference>
<evidence type="ECO:0000256" key="1">
    <source>
        <dbReference type="ARBA" id="ARBA00004434"/>
    </source>
</evidence>
<keyword evidence="7 11" id="KW-1133">Transmembrane helix</keyword>
<keyword evidence="4 11" id="KW-0812">Transmembrane</keyword>
<evidence type="ECO:0000256" key="11">
    <source>
        <dbReference type="SAM" id="Phobius"/>
    </source>
</evidence>
<dbReference type="GO" id="GO:0030234">
    <property type="term" value="F:enzyme regulator activity"/>
    <property type="evidence" value="ECO:0007669"/>
    <property type="project" value="TreeGrafter"/>
</dbReference>
<keyword evidence="8" id="KW-0496">Mitochondrion</keyword>
<evidence type="ECO:0000256" key="2">
    <source>
        <dbReference type="ARBA" id="ARBA00004673"/>
    </source>
</evidence>
<evidence type="ECO:0000256" key="6">
    <source>
        <dbReference type="ARBA" id="ARBA00022946"/>
    </source>
</evidence>
<sequence length="102" mass="11182">MVTSLRSLSTSAVRRFASAASAESHGDSAGFWKKVFIFAGIPAILLGHVNAFVLPEGHGHRPEFKPYPYLRIRKKAFPWGDGNHSLFHSANNALPDGYEDDA</sequence>
<keyword evidence="6" id="KW-0809">Transit peptide</keyword>
<dbReference type="SUPFAM" id="SSF81411">
    <property type="entry name" value="Mitochondrial cytochrome c oxidase subunit VIa"/>
    <property type="match status" value="1"/>
</dbReference>
<dbReference type="GO" id="GO:0005743">
    <property type="term" value="C:mitochondrial inner membrane"/>
    <property type="evidence" value="ECO:0007669"/>
    <property type="project" value="UniProtKB-SubCell"/>
</dbReference>
<evidence type="ECO:0000256" key="4">
    <source>
        <dbReference type="ARBA" id="ARBA00022692"/>
    </source>
</evidence>
<organism evidence="12">
    <name type="scientific">Caligus rogercresseyi</name>
    <name type="common">Sea louse</name>
    <dbReference type="NCBI Taxonomy" id="217165"/>
    <lineage>
        <taxon>Eukaryota</taxon>
        <taxon>Metazoa</taxon>
        <taxon>Ecdysozoa</taxon>
        <taxon>Arthropoda</taxon>
        <taxon>Crustacea</taxon>
        <taxon>Multicrustacea</taxon>
        <taxon>Hexanauplia</taxon>
        <taxon>Copepoda</taxon>
        <taxon>Siphonostomatoida</taxon>
        <taxon>Caligidae</taxon>
        <taxon>Caligus</taxon>
    </lineage>
</organism>
<name>C1BRD2_CALRO</name>
<evidence type="ECO:0000256" key="3">
    <source>
        <dbReference type="ARBA" id="ARBA00005553"/>
    </source>
</evidence>
<dbReference type="EMBL" id="BT077161">
    <property type="protein sequence ID" value="ACO11585.1"/>
    <property type="molecule type" value="mRNA"/>
</dbReference>
<feature type="transmembrane region" description="Helical" evidence="11">
    <location>
        <begin position="35"/>
        <end position="55"/>
    </location>
</feature>
<comment type="subcellular location">
    <subcellularLocation>
        <location evidence="1">Mitochondrion inner membrane</location>
        <topology evidence="1">Single-pass membrane protein</topology>
    </subcellularLocation>
</comment>
<evidence type="ECO:0000256" key="7">
    <source>
        <dbReference type="ARBA" id="ARBA00022989"/>
    </source>
</evidence>